<dbReference type="EMBL" id="JBGOGF010000016">
    <property type="protein sequence ID" value="MFA1773748.1"/>
    <property type="molecule type" value="Genomic_DNA"/>
</dbReference>
<dbReference type="RefSeq" id="WP_149098157.1">
    <property type="nucleotide sequence ID" value="NZ_BMMG01000003.1"/>
</dbReference>
<protein>
    <recommendedName>
        <fullName evidence="6">Lipoprotein</fullName>
    </recommendedName>
</protein>
<reference evidence="3 5" key="3">
    <citation type="submission" date="2024-08" db="EMBL/GenBank/DDBJ databases">
        <authorList>
            <person name="Wei W."/>
        </authorList>
    </citation>
    <scope>NUCLEOTIDE SEQUENCE [LARGE SCALE GENOMIC DNA]</scope>
    <source>
        <strain evidence="3 5">XU2</strain>
    </source>
</reference>
<proteinExistence type="predicted"/>
<dbReference type="AlphaFoldDB" id="A0A5M8QHA2"/>
<gene>
    <name evidence="3" type="ORF">ACD591_20780</name>
    <name evidence="2" type="ORF">FOE74_08370</name>
</gene>
<evidence type="ECO:0000313" key="5">
    <source>
        <dbReference type="Proteomes" id="UP001570846"/>
    </source>
</evidence>
<reference evidence="2 4" key="1">
    <citation type="submission" date="2019-07" db="EMBL/GenBank/DDBJ databases">
        <authorList>
            <person name="Qu J.-H."/>
        </authorList>
    </citation>
    <scope>NUCLEOTIDE SEQUENCE [LARGE SCALE GENOMIC DNA]</scope>
    <source>
        <strain evidence="2 4">MDT1-10-3</strain>
    </source>
</reference>
<keyword evidence="1" id="KW-0732">Signal</keyword>
<evidence type="ECO:0008006" key="6">
    <source>
        <dbReference type="Google" id="ProtNLM"/>
    </source>
</evidence>
<evidence type="ECO:0000313" key="4">
    <source>
        <dbReference type="Proteomes" id="UP000323866"/>
    </source>
</evidence>
<dbReference type="OrthoDB" id="1467525at2"/>
<dbReference type="Proteomes" id="UP001570846">
    <property type="component" value="Unassembled WGS sequence"/>
</dbReference>
<organism evidence="2 4">
    <name type="scientific">Rufibacter glacialis</name>
    <dbReference type="NCBI Taxonomy" id="1259555"/>
    <lineage>
        <taxon>Bacteria</taxon>
        <taxon>Pseudomonadati</taxon>
        <taxon>Bacteroidota</taxon>
        <taxon>Cytophagia</taxon>
        <taxon>Cytophagales</taxon>
        <taxon>Hymenobacteraceae</taxon>
        <taxon>Rufibacter</taxon>
    </lineage>
</organism>
<evidence type="ECO:0000313" key="3">
    <source>
        <dbReference type="EMBL" id="MFA1773748.1"/>
    </source>
</evidence>
<evidence type="ECO:0000256" key="1">
    <source>
        <dbReference type="SAM" id="SignalP"/>
    </source>
</evidence>
<feature type="signal peptide" evidence="1">
    <location>
        <begin position="1"/>
        <end position="18"/>
    </location>
</feature>
<evidence type="ECO:0000313" key="2">
    <source>
        <dbReference type="EMBL" id="KAA6434213.1"/>
    </source>
</evidence>
<dbReference type="EMBL" id="VKKZ01000020">
    <property type="protein sequence ID" value="KAA6434213.1"/>
    <property type="molecule type" value="Genomic_DNA"/>
</dbReference>
<keyword evidence="5" id="KW-1185">Reference proteome</keyword>
<sequence length="243" mass="27406">MRKLLLSLVLLTSLLSSCGDDEITRDPDKMGLAYFPLQVGKYWVFDVTETKYVNNITSKTNFQIREEIDEVTKDQLGKEWFRMKVSKRNSPTSAWNIIGVKMVAATNTDLQVKDNNRTTVELVFPMAEGKKWNPNAFNSAYGKDEEAQNQSHYFYKGIDQPFDMEGKVFPFTVTVVKAEGTPKDISFTDVVEVYSKDQGPVYRAAKNRYYCDAGPGTNCEIGSGYIISGLDRVEKLLEAGKAN</sequence>
<comment type="caution">
    <text evidence="2">The sequence shown here is derived from an EMBL/GenBank/DDBJ whole genome shotgun (WGS) entry which is preliminary data.</text>
</comment>
<reference evidence="2 4" key="2">
    <citation type="submission" date="2019-09" db="EMBL/GenBank/DDBJ databases">
        <title>A bacterium isolated from glacier soil.</title>
        <authorList>
            <person name="Liu Q."/>
        </authorList>
    </citation>
    <scope>NUCLEOTIDE SEQUENCE [LARGE SCALE GENOMIC DNA]</scope>
    <source>
        <strain evidence="2 4">MDT1-10-3</strain>
    </source>
</reference>
<dbReference type="PROSITE" id="PS51257">
    <property type="entry name" value="PROKAR_LIPOPROTEIN"/>
    <property type="match status" value="1"/>
</dbReference>
<dbReference type="Proteomes" id="UP000323866">
    <property type="component" value="Unassembled WGS sequence"/>
</dbReference>
<feature type="chain" id="PRO_5024405189" description="Lipoprotein" evidence="1">
    <location>
        <begin position="19"/>
        <end position="243"/>
    </location>
</feature>
<accession>A0A5M8QHA2</accession>
<name>A0A5M8QHA2_9BACT</name>